<dbReference type="Gene3D" id="1.10.10.60">
    <property type="entry name" value="Homeodomain-like"/>
    <property type="match status" value="1"/>
</dbReference>
<keyword evidence="1" id="KW-0805">Transcription regulation</keyword>
<dbReference type="InterPro" id="IPR011075">
    <property type="entry name" value="TetR_C"/>
</dbReference>
<comment type="caution">
    <text evidence="6">The sequence shown here is derived from an EMBL/GenBank/DDBJ whole genome shotgun (WGS) entry which is preliminary data.</text>
</comment>
<keyword evidence="7" id="KW-1185">Reference proteome</keyword>
<name>A0ABU9DN58_9BACL</name>
<dbReference type="InterPro" id="IPR036271">
    <property type="entry name" value="Tet_transcr_reg_TetR-rel_C_sf"/>
</dbReference>
<feature type="domain" description="HTH tetR-type" evidence="5">
    <location>
        <begin position="6"/>
        <end position="66"/>
    </location>
</feature>
<keyword evidence="2 4" id="KW-0238">DNA-binding</keyword>
<evidence type="ECO:0000256" key="3">
    <source>
        <dbReference type="ARBA" id="ARBA00023163"/>
    </source>
</evidence>
<sequence length="192" mass="22158">MVRPLEFDNKQALRAAMQTFWTKGYDGASLPDLLLAMDISRSSLYNTYKDKPTLFQQTLTYYQQTIGASKREALTKAPSAKEGIWQYFYRLLEVALSEEFPGGCYFTNIATSLETADEQTRQQIEDSLRSLEQLFYETLRRGQQQGEFDPEQDMRKKAALLLGLSQGLNVLSRVYKDRERFEPMIHAALEDL</sequence>
<dbReference type="Proteomes" id="UP001469365">
    <property type="component" value="Unassembled WGS sequence"/>
</dbReference>
<accession>A0ABU9DN58</accession>
<dbReference type="PANTHER" id="PTHR47506:SF1">
    <property type="entry name" value="HTH-TYPE TRANSCRIPTIONAL REGULATOR YJDC"/>
    <property type="match status" value="1"/>
</dbReference>
<dbReference type="RefSeq" id="WP_341417441.1">
    <property type="nucleotide sequence ID" value="NZ_JBBPCC010000014.1"/>
</dbReference>
<dbReference type="InterPro" id="IPR009057">
    <property type="entry name" value="Homeodomain-like_sf"/>
</dbReference>
<dbReference type="SUPFAM" id="SSF46689">
    <property type="entry name" value="Homeodomain-like"/>
    <property type="match status" value="1"/>
</dbReference>
<keyword evidence="3" id="KW-0804">Transcription</keyword>
<protein>
    <submittedName>
        <fullName evidence="6">TetR/AcrR family transcriptional regulator</fullName>
    </submittedName>
</protein>
<organism evidence="6 7">
    <name type="scientific">Paenibacillus filicis</name>
    <dbReference type="NCBI Taxonomy" id="669464"/>
    <lineage>
        <taxon>Bacteria</taxon>
        <taxon>Bacillati</taxon>
        <taxon>Bacillota</taxon>
        <taxon>Bacilli</taxon>
        <taxon>Bacillales</taxon>
        <taxon>Paenibacillaceae</taxon>
        <taxon>Paenibacillus</taxon>
    </lineage>
</organism>
<evidence type="ECO:0000256" key="1">
    <source>
        <dbReference type="ARBA" id="ARBA00023015"/>
    </source>
</evidence>
<feature type="DNA-binding region" description="H-T-H motif" evidence="4">
    <location>
        <begin position="29"/>
        <end position="48"/>
    </location>
</feature>
<dbReference type="Pfam" id="PF00440">
    <property type="entry name" value="TetR_N"/>
    <property type="match status" value="1"/>
</dbReference>
<evidence type="ECO:0000313" key="7">
    <source>
        <dbReference type="Proteomes" id="UP001469365"/>
    </source>
</evidence>
<dbReference type="PANTHER" id="PTHR47506">
    <property type="entry name" value="TRANSCRIPTIONAL REGULATORY PROTEIN"/>
    <property type="match status" value="1"/>
</dbReference>
<evidence type="ECO:0000256" key="4">
    <source>
        <dbReference type="PROSITE-ProRule" id="PRU00335"/>
    </source>
</evidence>
<dbReference type="EMBL" id="JBBPCC010000014">
    <property type="protein sequence ID" value="MEK8130307.1"/>
    <property type="molecule type" value="Genomic_DNA"/>
</dbReference>
<dbReference type="Pfam" id="PF16925">
    <property type="entry name" value="TetR_C_13"/>
    <property type="match status" value="1"/>
</dbReference>
<dbReference type="SUPFAM" id="SSF48498">
    <property type="entry name" value="Tetracyclin repressor-like, C-terminal domain"/>
    <property type="match status" value="1"/>
</dbReference>
<evidence type="ECO:0000259" key="5">
    <source>
        <dbReference type="PROSITE" id="PS50977"/>
    </source>
</evidence>
<reference evidence="6 7" key="1">
    <citation type="submission" date="2024-04" db="EMBL/GenBank/DDBJ databases">
        <title>draft genome sequnece of Paenibacillus filicis.</title>
        <authorList>
            <person name="Kim D.-U."/>
        </authorList>
    </citation>
    <scope>NUCLEOTIDE SEQUENCE [LARGE SCALE GENOMIC DNA]</scope>
    <source>
        <strain evidence="6 7">KACC14197</strain>
    </source>
</reference>
<evidence type="ECO:0000256" key="2">
    <source>
        <dbReference type="ARBA" id="ARBA00023125"/>
    </source>
</evidence>
<gene>
    <name evidence="6" type="ORF">WMW72_20590</name>
</gene>
<dbReference type="InterPro" id="IPR001647">
    <property type="entry name" value="HTH_TetR"/>
</dbReference>
<dbReference type="PROSITE" id="PS50977">
    <property type="entry name" value="HTH_TETR_2"/>
    <property type="match status" value="1"/>
</dbReference>
<evidence type="ECO:0000313" key="6">
    <source>
        <dbReference type="EMBL" id="MEK8130307.1"/>
    </source>
</evidence>
<proteinExistence type="predicted"/>
<dbReference type="Gene3D" id="1.10.357.10">
    <property type="entry name" value="Tetracycline Repressor, domain 2"/>
    <property type="match status" value="1"/>
</dbReference>